<feature type="compositionally biased region" description="Basic and acidic residues" evidence="1">
    <location>
        <begin position="137"/>
        <end position="151"/>
    </location>
</feature>
<reference evidence="3" key="1">
    <citation type="submission" date="2023-05" db="EMBL/GenBank/DDBJ databases">
        <authorList>
            <person name="Huff M."/>
        </authorList>
    </citation>
    <scope>NUCLEOTIDE SEQUENCE</scope>
</reference>
<dbReference type="Proteomes" id="UP000834106">
    <property type="component" value="Chromosome 19"/>
</dbReference>
<feature type="compositionally biased region" description="Low complexity" evidence="1">
    <location>
        <begin position="125"/>
        <end position="136"/>
    </location>
</feature>
<proteinExistence type="predicted"/>
<evidence type="ECO:0000256" key="2">
    <source>
        <dbReference type="SAM" id="Phobius"/>
    </source>
</evidence>
<feature type="compositionally biased region" description="Basic and acidic residues" evidence="1">
    <location>
        <begin position="71"/>
        <end position="81"/>
    </location>
</feature>
<feature type="transmembrane region" description="Helical" evidence="2">
    <location>
        <begin position="12"/>
        <end position="32"/>
    </location>
</feature>
<gene>
    <name evidence="3" type="ORF">FPE_LOCUS30088</name>
</gene>
<accession>A0AAD2A7P7</accession>
<evidence type="ECO:0000313" key="3">
    <source>
        <dbReference type="EMBL" id="CAI9782658.1"/>
    </source>
</evidence>
<keyword evidence="2" id="KW-1133">Transmembrane helix</keyword>
<feature type="region of interest" description="Disordered" evidence="1">
    <location>
        <begin position="71"/>
        <end position="207"/>
    </location>
</feature>
<name>A0AAD2A7P7_9LAMI</name>
<protein>
    <recommendedName>
        <fullName evidence="5">DUF4408 domain-containing protein</fullName>
    </recommendedName>
</protein>
<dbReference type="InterPro" id="IPR008480">
    <property type="entry name" value="DUF761_pln"/>
</dbReference>
<dbReference type="AlphaFoldDB" id="A0AAD2A7P7"/>
<sequence>MWISFASFLTPTFLLFCVLNLTIVTIFITSALKKLQKLSDDQDNSPLQLIRVPSLLKRVKPINLFVYRSEQHEPSDSDAHHTTAPPPPQPQPQSQPQEQTHKQKSEPQPQPQHQPQEQTHKQESEPQPQTQTQPQEQTHKQKSEWVEESHVTRSTSDTSVQAPTKKVLKKSASEKVYVADPEKEEEVDQRRPATVKETAPTNWAGDEAVDAKADDFIDRFRKQLKLQRLVQRNGQ</sequence>
<organism evidence="3 4">
    <name type="scientific">Fraxinus pennsylvanica</name>
    <dbReference type="NCBI Taxonomy" id="56036"/>
    <lineage>
        <taxon>Eukaryota</taxon>
        <taxon>Viridiplantae</taxon>
        <taxon>Streptophyta</taxon>
        <taxon>Embryophyta</taxon>
        <taxon>Tracheophyta</taxon>
        <taxon>Spermatophyta</taxon>
        <taxon>Magnoliopsida</taxon>
        <taxon>eudicotyledons</taxon>
        <taxon>Gunneridae</taxon>
        <taxon>Pentapetalae</taxon>
        <taxon>asterids</taxon>
        <taxon>lamiids</taxon>
        <taxon>Lamiales</taxon>
        <taxon>Oleaceae</taxon>
        <taxon>Oleeae</taxon>
        <taxon>Fraxinus</taxon>
    </lineage>
</organism>
<evidence type="ECO:0000313" key="4">
    <source>
        <dbReference type="Proteomes" id="UP000834106"/>
    </source>
</evidence>
<dbReference type="Pfam" id="PF05553">
    <property type="entry name" value="DUF761"/>
    <property type="match status" value="1"/>
</dbReference>
<dbReference type="PANTHER" id="PTHR33098:SF57">
    <property type="entry name" value="DUF4408 DOMAIN PROTEIN"/>
    <property type="match status" value="1"/>
</dbReference>
<keyword evidence="2" id="KW-0472">Membrane</keyword>
<feature type="compositionally biased region" description="Pro residues" evidence="1">
    <location>
        <begin position="84"/>
        <end position="93"/>
    </location>
</feature>
<dbReference type="PANTHER" id="PTHR33098">
    <property type="entry name" value="COTTON FIBER (DUF761)"/>
    <property type="match status" value="1"/>
</dbReference>
<keyword evidence="2" id="KW-0812">Transmembrane</keyword>
<evidence type="ECO:0008006" key="5">
    <source>
        <dbReference type="Google" id="ProtNLM"/>
    </source>
</evidence>
<dbReference type="EMBL" id="OU503054">
    <property type="protein sequence ID" value="CAI9782658.1"/>
    <property type="molecule type" value="Genomic_DNA"/>
</dbReference>
<evidence type="ECO:0000256" key="1">
    <source>
        <dbReference type="SAM" id="MobiDB-lite"/>
    </source>
</evidence>
<feature type="compositionally biased region" description="Polar residues" evidence="1">
    <location>
        <begin position="152"/>
        <end position="162"/>
    </location>
</feature>
<keyword evidence="4" id="KW-1185">Reference proteome</keyword>